<keyword evidence="4" id="KW-1185">Reference proteome</keyword>
<gene>
    <name evidence="3" type="ORF">WKW80_29625</name>
</gene>
<evidence type="ECO:0000313" key="3">
    <source>
        <dbReference type="EMBL" id="MEJ8826139.1"/>
    </source>
</evidence>
<dbReference type="PROSITE" id="PS51257">
    <property type="entry name" value="PROKAR_LIPOPROTEIN"/>
    <property type="match status" value="1"/>
</dbReference>
<organism evidence="3 4">
    <name type="scientific">Variovorax humicola</name>
    <dbReference type="NCBI Taxonomy" id="1769758"/>
    <lineage>
        <taxon>Bacteria</taxon>
        <taxon>Pseudomonadati</taxon>
        <taxon>Pseudomonadota</taxon>
        <taxon>Betaproteobacteria</taxon>
        <taxon>Burkholderiales</taxon>
        <taxon>Comamonadaceae</taxon>
        <taxon>Variovorax</taxon>
    </lineage>
</organism>
<dbReference type="RefSeq" id="WP_340367177.1">
    <property type="nucleotide sequence ID" value="NZ_JBBKZV010000029.1"/>
</dbReference>
<evidence type="ECO:0000256" key="2">
    <source>
        <dbReference type="SAM" id="SignalP"/>
    </source>
</evidence>
<feature type="chain" id="PRO_5047496394" description="Lectin" evidence="2">
    <location>
        <begin position="27"/>
        <end position="226"/>
    </location>
</feature>
<feature type="signal peptide" evidence="2">
    <location>
        <begin position="1"/>
        <end position="26"/>
    </location>
</feature>
<evidence type="ECO:0000256" key="1">
    <source>
        <dbReference type="SAM" id="MobiDB-lite"/>
    </source>
</evidence>
<dbReference type="InterPro" id="IPR016187">
    <property type="entry name" value="CTDL_fold"/>
</dbReference>
<protein>
    <recommendedName>
        <fullName evidence="5">Lectin</fullName>
    </recommendedName>
</protein>
<feature type="region of interest" description="Disordered" evidence="1">
    <location>
        <begin position="126"/>
        <end position="171"/>
    </location>
</feature>
<dbReference type="Proteomes" id="UP001363010">
    <property type="component" value="Unassembled WGS sequence"/>
</dbReference>
<sequence length="226" mass="23448">MRPTHRLMYVVSAASVAALVVSCASAPKIGPMSFFVTSVNPGDGANLGGLAGADAHCQKLASAVGAGSRAWRAYLSTGFIPPSTAAVHARDRIGKGPWFNQKGVLIASNVAELHGDKNNVNKETALSEKGTVANDRSKQPNQHDILTGTRPDGSAPPSYPNQPDMTCGEWTKNGAGSAIVGHFDRSGPSQDPWAVSWNSSHNTAGCGKDDLPKTGGAGLFYCFAAD</sequence>
<reference evidence="3 4" key="1">
    <citation type="submission" date="2024-03" db="EMBL/GenBank/DDBJ databases">
        <title>Novel species of the genus Variovorax.</title>
        <authorList>
            <person name="Liu Q."/>
            <person name="Xin Y.-H."/>
        </authorList>
    </citation>
    <scope>NUCLEOTIDE SEQUENCE [LARGE SCALE GENOMIC DNA]</scope>
    <source>
        <strain evidence="3 4">KACC 18501</strain>
    </source>
</reference>
<comment type="caution">
    <text evidence="3">The sequence shown here is derived from an EMBL/GenBank/DDBJ whole genome shotgun (WGS) entry which is preliminary data.</text>
</comment>
<evidence type="ECO:0000313" key="4">
    <source>
        <dbReference type="Proteomes" id="UP001363010"/>
    </source>
</evidence>
<dbReference type="SUPFAM" id="SSF56436">
    <property type="entry name" value="C-type lectin-like"/>
    <property type="match status" value="1"/>
</dbReference>
<dbReference type="InterPro" id="IPR016186">
    <property type="entry name" value="C-type_lectin-like/link_sf"/>
</dbReference>
<evidence type="ECO:0008006" key="5">
    <source>
        <dbReference type="Google" id="ProtNLM"/>
    </source>
</evidence>
<keyword evidence="2" id="KW-0732">Signal</keyword>
<dbReference type="EMBL" id="JBBKZV010000029">
    <property type="protein sequence ID" value="MEJ8826139.1"/>
    <property type="molecule type" value="Genomic_DNA"/>
</dbReference>
<name>A0ABU8W7V8_9BURK</name>
<accession>A0ABU8W7V8</accession>
<proteinExistence type="predicted"/>
<dbReference type="Gene3D" id="3.10.100.10">
    <property type="entry name" value="Mannose-Binding Protein A, subunit A"/>
    <property type="match status" value="1"/>
</dbReference>